<feature type="active site" description="Nucleophile; methyl group acceptor from either O6-methylguanine or O4-methylthymine" evidence="10">
    <location>
        <position position="318"/>
    </location>
</feature>
<dbReference type="AlphaFoldDB" id="A0A6M1RNW2"/>
<evidence type="ECO:0000256" key="6">
    <source>
        <dbReference type="ARBA" id="ARBA00022763"/>
    </source>
</evidence>
<evidence type="ECO:0000256" key="1">
    <source>
        <dbReference type="ARBA" id="ARBA00001286"/>
    </source>
</evidence>
<keyword evidence="11" id="KW-0479">Metal-binding</keyword>
<dbReference type="PROSITE" id="PS00374">
    <property type="entry name" value="MGMT"/>
    <property type="match status" value="1"/>
</dbReference>
<proteinExistence type="inferred from homology"/>
<evidence type="ECO:0000256" key="10">
    <source>
        <dbReference type="PIRSR" id="PIRSR000409-1"/>
    </source>
</evidence>
<comment type="catalytic activity">
    <reaction evidence="9">
        <text>a 6-O-methyl-2'-deoxyguanosine in DNA + L-cysteinyl-[protein] = S-methyl-L-cysteinyl-[protein] + a 2'-deoxyguanosine in DNA</text>
        <dbReference type="Rhea" id="RHEA:24000"/>
        <dbReference type="Rhea" id="RHEA-COMP:10131"/>
        <dbReference type="Rhea" id="RHEA-COMP:10132"/>
        <dbReference type="Rhea" id="RHEA-COMP:11367"/>
        <dbReference type="Rhea" id="RHEA-COMP:11368"/>
        <dbReference type="ChEBI" id="CHEBI:29950"/>
        <dbReference type="ChEBI" id="CHEBI:82612"/>
        <dbReference type="ChEBI" id="CHEBI:85445"/>
        <dbReference type="ChEBI" id="CHEBI:85448"/>
        <dbReference type="EC" id="2.1.1.63"/>
    </reaction>
</comment>
<dbReference type="GO" id="GO:0008270">
    <property type="term" value="F:zinc ion binding"/>
    <property type="evidence" value="ECO:0007669"/>
    <property type="project" value="InterPro"/>
</dbReference>
<evidence type="ECO:0000256" key="11">
    <source>
        <dbReference type="PIRSR" id="PIRSR000409-3"/>
    </source>
</evidence>
<dbReference type="InterPro" id="IPR001497">
    <property type="entry name" value="MethylDNA_cys_MeTrfase_AS"/>
</dbReference>
<dbReference type="GO" id="GO:0006281">
    <property type="term" value="P:DNA repair"/>
    <property type="evidence" value="ECO:0007669"/>
    <property type="project" value="UniProtKB-KW"/>
</dbReference>
<dbReference type="InterPro" id="IPR036388">
    <property type="entry name" value="WH-like_DNA-bd_sf"/>
</dbReference>
<feature type="binding site" evidence="11">
    <location>
        <position position="37"/>
    </location>
    <ligand>
        <name>Zn(2+)</name>
        <dbReference type="ChEBI" id="CHEBI:29105"/>
    </ligand>
</feature>
<keyword evidence="7" id="KW-0010">Activator</keyword>
<dbReference type="EMBL" id="JAAKZH010000002">
    <property type="protein sequence ID" value="NGO63264.1"/>
    <property type="molecule type" value="Genomic_DNA"/>
</dbReference>
<organism evidence="13 14">
    <name type="scientific">Rhizobium daejeonense</name>
    <dbReference type="NCBI Taxonomy" id="240521"/>
    <lineage>
        <taxon>Bacteria</taxon>
        <taxon>Pseudomonadati</taxon>
        <taxon>Pseudomonadota</taxon>
        <taxon>Alphaproteobacteria</taxon>
        <taxon>Hyphomicrobiales</taxon>
        <taxon>Rhizobiaceae</taxon>
        <taxon>Rhizobium/Agrobacterium group</taxon>
        <taxon>Rhizobium</taxon>
    </lineage>
</organism>
<comment type="cofactor">
    <cofactor evidence="11">
        <name>Zn(2+)</name>
        <dbReference type="ChEBI" id="CHEBI:29105"/>
    </cofactor>
    <text evidence="11">Binds 1 zinc ion per subunit.</text>
</comment>
<dbReference type="Pfam" id="PF02805">
    <property type="entry name" value="Ada_Zn_binding"/>
    <property type="match status" value="1"/>
</dbReference>
<dbReference type="InterPro" id="IPR036217">
    <property type="entry name" value="MethylDNA_cys_MeTrfase_DNAb"/>
</dbReference>
<dbReference type="SUPFAM" id="SSF46767">
    <property type="entry name" value="Methylated DNA-protein cysteine methyltransferase, C-terminal domain"/>
    <property type="match status" value="1"/>
</dbReference>
<dbReference type="GO" id="GO:0003700">
    <property type="term" value="F:DNA-binding transcription factor activity"/>
    <property type="evidence" value="ECO:0007669"/>
    <property type="project" value="InterPro"/>
</dbReference>
<evidence type="ECO:0000256" key="2">
    <source>
        <dbReference type="ARBA" id="ARBA00008711"/>
    </source>
</evidence>
<dbReference type="InterPro" id="IPR016221">
    <property type="entry name" value="Bifunct_regulatory_prot_Ada"/>
</dbReference>
<dbReference type="EC" id="2.1.1.63" evidence="3"/>
<comment type="caution">
    <text evidence="13">The sequence shown here is derived from an EMBL/GenBank/DDBJ whole genome shotgun (WGS) entry which is preliminary data.</text>
</comment>
<dbReference type="Pfam" id="PF01035">
    <property type="entry name" value="DNA_binding_1"/>
    <property type="match status" value="1"/>
</dbReference>
<feature type="binding site" evidence="11">
    <location>
        <position position="68"/>
    </location>
    <ligand>
        <name>Zn(2+)</name>
        <dbReference type="ChEBI" id="CHEBI:29105"/>
    </ligand>
</feature>
<dbReference type="PANTHER" id="PTHR10815:SF5">
    <property type="entry name" value="METHYLATED-DNA--PROTEIN-CYSTEINE METHYLTRANSFERASE"/>
    <property type="match status" value="1"/>
</dbReference>
<dbReference type="InterPro" id="IPR004026">
    <property type="entry name" value="Ada_DNA_repair_Zn-bd"/>
</dbReference>
<keyword evidence="5" id="KW-0808">Transferase</keyword>
<dbReference type="InterPro" id="IPR035451">
    <property type="entry name" value="Ada-like_dom_sf"/>
</dbReference>
<evidence type="ECO:0000256" key="9">
    <source>
        <dbReference type="ARBA" id="ARBA00049348"/>
    </source>
</evidence>
<dbReference type="Gene3D" id="3.30.160.70">
    <property type="entry name" value="Methylated DNA-protein cysteine methyltransferase domain"/>
    <property type="match status" value="1"/>
</dbReference>
<dbReference type="InterPro" id="IPR014048">
    <property type="entry name" value="MethylDNA_cys_MeTrfase_DNA-bd"/>
</dbReference>
<evidence type="ECO:0000313" key="13">
    <source>
        <dbReference type="EMBL" id="NGO63264.1"/>
    </source>
</evidence>
<dbReference type="PIRSF" id="PIRSF000409">
    <property type="entry name" value="Ada"/>
    <property type="match status" value="1"/>
</dbReference>
<evidence type="ECO:0000256" key="5">
    <source>
        <dbReference type="ARBA" id="ARBA00022679"/>
    </source>
</evidence>
<keyword evidence="14" id="KW-1185">Reference proteome</keyword>
<dbReference type="GO" id="GO:0032259">
    <property type="term" value="P:methylation"/>
    <property type="evidence" value="ECO:0007669"/>
    <property type="project" value="UniProtKB-KW"/>
</dbReference>
<evidence type="ECO:0000256" key="8">
    <source>
        <dbReference type="ARBA" id="ARBA00023204"/>
    </source>
</evidence>
<sequence>MLFTRPTDEVLYDALIARDPAYDGFAYVCVTSTRIFCRLTCPARKPKPENCVFQDNVAACLEAGFRPCKRCRPLLKYKDQDPTVSALLDALEKEPARRWCEDDLRAAGYDLSTVRRAFKRQFGMSFLEMARLRRVGQAAETLAEGGRVIDAQIDAGFESGSGFRAAINALVGEAPAGLRGQTLLKADWLATPLGPMMAIVDDHALHLLEFADRPALPNEIRHLKERSRMSIASGRTPVTDILAAVLDRYFSGESSEFGIRIAGHGTGFERDVWTALQAIPAGETMSYSELARKMGRESAVRAIARANGANRIAILIPCHRVLGADGSLTGYGGGLWRKRWLIEHERRMAANRKSSVAG</sequence>
<dbReference type="PANTHER" id="PTHR10815">
    <property type="entry name" value="METHYLATED-DNA--PROTEIN-CYSTEINE METHYLTRANSFERASE"/>
    <property type="match status" value="1"/>
</dbReference>
<dbReference type="SUPFAM" id="SSF53155">
    <property type="entry name" value="Methylated DNA-protein cysteine methyltransferase domain"/>
    <property type="match status" value="1"/>
</dbReference>
<dbReference type="Pfam" id="PF12833">
    <property type="entry name" value="HTH_18"/>
    <property type="match status" value="1"/>
</dbReference>
<dbReference type="InterPro" id="IPR018060">
    <property type="entry name" value="HTH_AraC"/>
</dbReference>
<keyword evidence="8" id="KW-0234">DNA repair</keyword>
<keyword evidence="11" id="KW-0862">Zinc</keyword>
<evidence type="ECO:0000256" key="7">
    <source>
        <dbReference type="ARBA" id="ARBA00023159"/>
    </source>
</evidence>
<dbReference type="GO" id="GO:0043565">
    <property type="term" value="F:sequence-specific DNA binding"/>
    <property type="evidence" value="ECO:0007669"/>
    <property type="project" value="InterPro"/>
</dbReference>
<dbReference type="SMART" id="SM00342">
    <property type="entry name" value="HTH_ARAC"/>
    <property type="match status" value="1"/>
</dbReference>
<dbReference type="Proteomes" id="UP000477849">
    <property type="component" value="Unassembled WGS sequence"/>
</dbReference>
<dbReference type="Gene3D" id="3.40.10.10">
    <property type="entry name" value="DNA Methylphosphotriester Repair Domain"/>
    <property type="match status" value="1"/>
</dbReference>
<dbReference type="SUPFAM" id="SSF57884">
    <property type="entry name" value="Ada DNA repair protein, N-terminal domain (N-Ada 10)"/>
    <property type="match status" value="1"/>
</dbReference>
<evidence type="ECO:0000256" key="4">
    <source>
        <dbReference type="ARBA" id="ARBA00022603"/>
    </source>
</evidence>
<accession>A0A6M1RNW2</accession>
<dbReference type="NCBIfam" id="TIGR00589">
    <property type="entry name" value="ogt"/>
    <property type="match status" value="1"/>
</dbReference>
<keyword evidence="4" id="KW-0489">Methyltransferase</keyword>
<comment type="similarity">
    <text evidence="2">Belongs to the MGMT family.</text>
</comment>
<reference evidence="13 14" key="1">
    <citation type="submission" date="2020-02" db="EMBL/GenBank/DDBJ databases">
        <title>Genome sequence of the type strain CCBAU10050 of Rhizobium daejeonense.</title>
        <authorList>
            <person name="Gao J."/>
            <person name="Sun J."/>
        </authorList>
    </citation>
    <scope>NUCLEOTIDE SEQUENCE [LARGE SCALE GENOMIC DNA]</scope>
    <source>
        <strain evidence="13 14">CCBAU10050</strain>
    </source>
</reference>
<dbReference type="InterPro" id="IPR036631">
    <property type="entry name" value="MGMT_N_sf"/>
</dbReference>
<gene>
    <name evidence="13" type="ORF">G6N76_06225</name>
</gene>
<feature type="domain" description="HTH araC/xylS-type" evidence="12">
    <location>
        <begin position="81"/>
        <end position="181"/>
    </location>
</feature>
<dbReference type="Gene3D" id="1.10.10.10">
    <property type="entry name" value="Winged helix-like DNA-binding domain superfamily/Winged helix DNA-binding domain"/>
    <property type="match status" value="1"/>
</dbReference>
<comment type="catalytic activity">
    <reaction evidence="1">
        <text>a 4-O-methyl-thymidine in DNA + L-cysteinyl-[protein] = a thymidine in DNA + S-methyl-L-cysteinyl-[protein]</text>
        <dbReference type="Rhea" id="RHEA:53428"/>
        <dbReference type="Rhea" id="RHEA-COMP:10131"/>
        <dbReference type="Rhea" id="RHEA-COMP:10132"/>
        <dbReference type="Rhea" id="RHEA-COMP:13555"/>
        <dbReference type="Rhea" id="RHEA-COMP:13556"/>
        <dbReference type="ChEBI" id="CHEBI:29950"/>
        <dbReference type="ChEBI" id="CHEBI:82612"/>
        <dbReference type="ChEBI" id="CHEBI:137386"/>
        <dbReference type="ChEBI" id="CHEBI:137387"/>
        <dbReference type="EC" id="2.1.1.63"/>
    </reaction>
</comment>
<protein>
    <recommendedName>
        <fullName evidence="3">methylated-DNA--[protein]-cysteine S-methyltransferase</fullName>
        <ecNumber evidence="3">2.1.1.63</ecNumber>
    </recommendedName>
</protein>
<feature type="binding site" evidence="11">
    <location>
        <position position="71"/>
    </location>
    <ligand>
        <name>Zn(2+)</name>
        <dbReference type="ChEBI" id="CHEBI:29105"/>
    </ligand>
</feature>
<dbReference type="PROSITE" id="PS01124">
    <property type="entry name" value="HTH_ARAC_FAMILY_2"/>
    <property type="match status" value="1"/>
</dbReference>
<name>A0A6M1RNW2_9HYPH</name>
<evidence type="ECO:0000259" key="12">
    <source>
        <dbReference type="PROSITE" id="PS01124"/>
    </source>
</evidence>
<feature type="binding site" evidence="11">
    <location>
        <position position="41"/>
    </location>
    <ligand>
        <name>Zn(2+)</name>
        <dbReference type="ChEBI" id="CHEBI:29105"/>
    </ligand>
</feature>
<dbReference type="FunFam" id="1.10.10.10:FF:000214">
    <property type="entry name" value="Methylated-DNA--protein-cysteine methyltransferase"/>
    <property type="match status" value="1"/>
</dbReference>
<feature type="active site" description="Nucleophile; methyl group acceptor from methylphosphotriester" evidence="10">
    <location>
        <position position="37"/>
    </location>
</feature>
<evidence type="ECO:0000313" key="14">
    <source>
        <dbReference type="Proteomes" id="UP000477849"/>
    </source>
</evidence>
<dbReference type="Gene3D" id="1.10.10.60">
    <property type="entry name" value="Homeodomain-like"/>
    <property type="match status" value="1"/>
</dbReference>
<evidence type="ECO:0000256" key="3">
    <source>
        <dbReference type="ARBA" id="ARBA00011918"/>
    </source>
</evidence>
<dbReference type="RefSeq" id="WP_163904421.1">
    <property type="nucleotide sequence ID" value="NZ_CP048427.1"/>
</dbReference>
<keyword evidence="6" id="KW-0227">DNA damage</keyword>
<dbReference type="CDD" id="cd06445">
    <property type="entry name" value="ATase"/>
    <property type="match status" value="1"/>
</dbReference>
<dbReference type="GO" id="GO:0003908">
    <property type="term" value="F:methylated-DNA-[protein]-cysteine S-methyltransferase activity"/>
    <property type="evidence" value="ECO:0007669"/>
    <property type="project" value="UniProtKB-EC"/>
</dbReference>